<dbReference type="KEGG" id="pacr:FXN63_21835"/>
<dbReference type="CDD" id="cd00433">
    <property type="entry name" value="Peptidase_M17"/>
    <property type="match status" value="1"/>
</dbReference>
<evidence type="ECO:0000256" key="5">
    <source>
        <dbReference type="ARBA" id="ARBA00023211"/>
    </source>
</evidence>
<dbReference type="Proteomes" id="UP000325161">
    <property type="component" value="Chromosome"/>
</dbReference>
<dbReference type="GO" id="GO:0070006">
    <property type="term" value="F:metalloaminopeptidase activity"/>
    <property type="evidence" value="ECO:0007669"/>
    <property type="project" value="InterPro"/>
</dbReference>
<evidence type="ECO:0000256" key="1">
    <source>
        <dbReference type="ARBA" id="ARBA00009528"/>
    </source>
</evidence>
<dbReference type="OrthoDB" id="9809354at2"/>
<dbReference type="AlphaFoldDB" id="A0A5C0B2U8"/>
<dbReference type="PROSITE" id="PS00631">
    <property type="entry name" value="CYTOSOL_AP"/>
    <property type="match status" value="1"/>
</dbReference>
<dbReference type="InterPro" id="IPR000819">
    <property type="entry name" value="Peptidase_M17_C"/>
</dbReference>
<reference evidence="7 8" key="1">
    <citation type="submission" date="2019-08" db="EMBL/GenBank/DDBJ databases">
        <title>Amphibian skin-associated Pigmentiphaga: genome sequence and occurrence across geography and hosts.</title>
        <authorList>
            <person name="Bletz M.C."/>
            <person name="Bunk B."/>
            <person name="Sproeer C."/>
            <person name="Biwer P."/>
            <person name="Reiter S."/>
            <person name="Rabemananjara F.C.E."/>
            <person name="Schulz S."/>
            <person name="Overmann J."/>
            <person name="Vences M."/>
        </authorList>
    </citation>
    <scope>NUCLEOTIDE SEQUENCE [LARGE SCALE GENOMIC DNA]</scope>
    <source>
        <strain evidence="7 8">Mada1488</strain>
    </source>
</reference>
<dbReference type="Gene3D" id="3.40.630.10">
    <property type="entry name" value="Zn peptidases"/>
    <property type="match status" value="1"/>
</dbReference>
<keyword evidence="3" id="KW-0645">Protease</keyword>
<dbReference type="Pfam" id="PF21337">
    <property type="entry name" value="Peptidase_M17_N_1"/>
    <property type="match status" value="1"/>
</dbReference>
<evidence type="ECO:0000313" key="8">
    <source>
        <dbReference type="Proteomes" id="UP000325161"/>
    </source>
</evidence>
<name>A0A5C0B2U8_9BURK</name>
<dbReference type="SUPFAM" id="SSF53187">
    <property type="entry name" value="Zn-dependent exopeptidases"/>
    <property type="match status" value="1"/>
</dbReference>
<evidence type="ECO:0000259" key="6">
    <source>
        <dbReference type="PROSITE" id="PS00631"/>
    </source>
</evidence>
<protein>
    <submittedName>
        <fullName evidence="7">Leucyl aminopeptidase family protein</fullName>
    </submittedName>
</protein>
<keyword evidence="5" id="KW-0464">Manganese</keyword>
<dbReference type="GO" id="GO:0006508">
    <property type="term" value="P:proteolysis"/>
    <property type="evidence" value="ECO:0007669"/>
    <property type="project" value="UniProtKB-KW"/>
</dbReference>
<feature type="domain" description="Cytosol aminopeptidase" evidence="6">
    <location>
        <begin position="312"/>
        <end position="319"/>
    </location>
</feature>
<dbReference type="Pfam" id="PF00883">
    <property type="entry name" value="Peptidase_M17"/>
    <property type="match status" value="1"/>
</dbReference>
<dbReference type="InterPro" id="IPR048816">
    <property type="entry name" value="Peptidase_M17_N_1"/>
</dbReference>
<comment type="similarity">
    <text evidence="1">Belongs to the peptidase M17 family.</text>
</comment>
<evidence type="ECO:0000313" key="7">
    <source>
        <dbReference type="EMBL" id="QEI08186.1"/>
    </source>
</evidence>
<dbReference type="PRINTS" id="PR00481">
    <property type="entry name" value="LAMNOPPTDASE"/>
</dbReference>
<dbReference type="Gene3D" id="3.40.220.10">
    <property type="entry name" value="Leucine Aminopeptidase, subunit E, domain 1"/>
    <property type="match status" value="1"/>
</dbReference>
<evidence type="ECO:0000256" key="4">
    <source>
        <dbReference type="ARBA" id="ARBA00022801"/>
    </source>
</evidence>
<evidence type="ECO:0000256" key="3">
    <source>
        <dbReference type="ARBA" id="ARBA00022670"/>
    </source>
</evidence>
<organism evidence="7 8">
    <name type="scientific">Pigmentiphaga aceris</name>
    <dbReference type="NCBI Taxonomy" id="1940612"/>
    <lineage>
        <taxon>Bacteria</taxon>
        <taxon>Pseudomonadati</taxon>
        <taxon>Pseudomonadota</taxon>
        <taxon>Betaproteobacteria</taxon>
        <taxon>Burkholderiales</taxon>
        <taxon>Alcaligenaceae</taxon>
        <taxon>Pigmentiphaga</taxon>
    </lineage>
</organism>
<dbReference type="InterPro" id="IPR011356">
    <property type="entry name" value="Leucine_aapep/pepB"/>
</dbReference>
<keyword evidence="4" id="KW-0378">Hydrolase</keyword>
<accession>A0A5C0B2U8</accession>
<sequence>MSPTSPISASPFISAATPTTLDIHTTTPAGLVALQSQLPAVQAAWLSSSGFAARPSGHMLLPAADGGLGAVVAIVDPTDPVWTLAALAESLPAGQYRLVAGGEIADVRSAALGWALAHYRFDRFKSAPRPTAQLLVDADVQAGVESLVAAISQVRDLVNMPPNEMGPAELADAVRALGSQHDAVVREWVGEELLAAGFNMIHTVGRAASRAPRLIELRWGDVNAPRLTLIGKGVCFDNGGVDIKGPEGMRWMKKDMGGAAHALALARLVMQAKLPVRLCLLVPAVENAISGDAMRPGDIVRTSAGLSVEIHNTDAEGRLILGDALTHAAADKPELVIDMATLTGAARIALGPELPALFSNDDATAAGLLQHADETSDPLWRMPLWRPYRRMLDSSFADMTNAATGGHAGAITAALYLERFAPAGAAWVHIDVFAWNDAARPGRPRGGEAQGLRALFSYLQARYGMGTAGA</sequence>
<gene>
    <name evidence="7" type="ORF">FXN63_21835</name>
</gene>
<keyword evidence="2 7" id="KW-0031">Aminopeptidase</keyword>
<dbReference type="PANTHER" id="PTHR11963:SF20">
    <property type="entry name" value="PEPTIDASE B"/>
    <property type="match status" value="1"/>
</dbReference>
<proteinExistence type="inferred from homology"/>
<keyword evidence="8" id="KW-1185">Reference proteome</keyword>
<evidence type="ECO:0000256" key="2">
    <source>
        <dbReference type="ARBA" id="ARBA00022438"/>
    </source>
</evidence>
<dbReference type="PANTHER" id="PTHR11963">
    <property type="entry name" value="LEUCINE AMINOPEPTIDASE-RELATED"/>
    <property type="match status" value="1"/>
</dbReference>
<dbReference type="GO" id="GO:0030145">
    <property type="term" value="F:manganese ion binding"/>
    <property type="evidence" value="ECO:0007669"/>
    <property type="project" value="InterPro"/>
</dbReference>
<dbReference type="EMBL" id="CP043046">
    <property type="protein sequence ID" value="QEI08186.1"/>
    <property type="molecule type" value="Genomic_DNA"/>
</dbReference>
<dbReference type="GO" id="GO:0005737">
    <property type="term" value="C:cytoplasm"/>
    <property type="evidence" value="ECO:0007669"/>
    <property type="project" value="InterPro"/>
</dbReference>
<dbReference type="RefSeq" id="WP_148817516.1">
    <property type="nucleotide sequence ID" value="NZ_CP043046.1"/>
</dbReference>
<dbReference type="InterPro" id="IPR043472">
    <property type="entry name" value="Macro_dom-like"/>
</dbReference>